<dbReference type="PROSITE" id="PS00678">
    <property type="entry name" value="WD_REPEATS_1"/>
    <property type="match status" value="1"/>
</dbReference>
<feature type="region of interest" description="Disordered" evidence="6">
    <location>
        <begin position="188"/>
        <end position="211"/>
    </location>
</feature>
<reference evidence="12" key="1">
    <citation type="submission" date="2016-11" db="UniProtKB">
        <authorList>
            <consortium name="WormBaseParasite"/>
        </authorList>
    </citation>
    <scope>IDENTIFICATION</scope>
</reference>
<dbReference type="InterPro" id="IPR045160">
    <property type="entry name" value="ATG16"/>
</dbReference>
<feature type="repeat" description="WD" evidence="4">
    <location>
        <begin position="319"/>
        <end position="360"/>
    </location>
</feature>
<sequence length="520" mass="59071">MTYRDDILKSLKERDRFTSQFSRIVESYVSISDSLNYVLSRQSMGGGGSVDVSKDSQELRNELAEVYKKKAANDELLIEAQKKVRELEKRLTEVVESKGGLEHEVKELKIELEKKELELQELKTTNELLNDELLALNMETQSLNKKFVDADQERVVLINKIKELKEKEIEYMNEFNDKEHQIRLQRLRSEIDDATKPSSQNSSRRSSRKYSETFSTTSTFDSIPSRCEYKFECDGNGEVNDCVWNRSGRIFYTGGSDKLIRVWEPQANAPPILKAKIAGSTKAINRLDLHPDSPLLLSACSDNTVYLFNTDDKRRRFAFTGHSDKVMAARFIAQANRIVSGSSDRTLRIWDINSGACVRTLMPASMCSDVATCNRGIASSHYDKWIRLWDGKSETPYHQIKMGGKITSLHLSTDGQLLLACCRDETLSLIDLRQNEIVHIYAADQFRTSYEYCKCAISPGGGYVSAGSWDGQLYIFNLQSTKLEKVLTGHDNSPVYSLAWNPNDGSIISTDKKRTACLWM</sequence>
<dbReference type="GO" id="GO:0000421">
    <property type="term" value="C:autophagosome membrane"/>
    <property type="evidence" value="ECO:0007669"/>
    <property type="project" value="TreeGrafter"/>
</dbReference>
<proteinExistence type="inferred from homology"/>
<dbReference type="SMR" id="A0A1I7RI31"/>
<dbReference type="InterPro" id="IPR019775">
    <property type="entry name" value="WD40_repeat_CS"/>
</dbReference>
<dbReference type="PANTHER" id="PTHR19878:SF8">
    <property type="entry name" value="AUTOPHAGY-RELATED 16, ISOFORM F"/>
    <property type="match status" value="1"/>
</dbReference>
<keyword evidence="3" id="KW-0677">Repeat</keyword>
<dbReference type="GO" id="GO:0000045">
    <property type="term" value="P:autophagosome assembly"/>
    <property type="evidence" value="ECO:0007669"/>
    <property type="project" value="InterPro"/>
</dbReference>
<dbReference type="EMBL" id="CAJFCV020000004">
    <property type="protein sequence ID" value="CAG9115192.1"/>
    <property type="molecule type" value="Genomic_DNA"/>
</dbReference>
<evidence type="ECO:0000256" key="5">
    <source>
        <dbReference type="SAM" id="Coils"/>
    </source>
</evidence>
<dbReference type="Pfam" id="PF00400">
    <property type="entry name" value="WD40"/>
    <property type="match status" value="6"/>
</dbReference>
<dbReference type="InterPro" id="IPR001680">
    <property type="entry name" value="WD40_rpt"/>
</dbReference>
<evidence type="ECO:0000256" key="6">
    <source>
        <dbReference type="SAM" id="MobiDB-lite"/>
    </source>
</evidence>
<dbReference type="OrthoDB" id="6262491at2759"/>
<keyword evidence="2 4" id="KW-0853">WD repeat</keyword>
<dbReference type="Gene3D" id="2.130.10.10">
    <property type="entry name" value="YVTN repeat-like/Quinoprotein amine dehydrogenase"/>
    <property type="match status" value="2"/>
</dbReference>
<keyword evidence="11" id="KW-1185">Reference proteome</keyword>
<evidence type="ECO:0000259" key="7">
    <source>
        <dbReference type="Pfam" id="PF08614"/>
    </source>
</evidence>
<dbReference type="InterPro" id="IPR015943">
    <property type="entry name" value="WD40/YVTN_repeat-like_dom_sf"/>
</dbReference>
<dbReference type="PROSITE" id="PS50294">
    <property type="entry name" value="WD_REPEATS_REGION"/>
    <property type="match status" value="1"/>
</dbReference>
<accession>A0A1I7RI31</accession>
<dbReference type="WBParaSite" id="BXY_0036000.1">
    <property type="protein sequence ID" value="BXY_0036000.1"/>
    <property type="gene ID" value="BXY_0036000"/>
</dbReference>
<feature type="repeat" description="WD" evidence="4">
    <location>
        <begin position="239"/>
        <end position="264"/>
    </location>
</feature>
<organism evidence="10 12">
    <name type="scientific">Bursaphelenchus xylophilus</name>
    <name type="common">Pinewood nematode worm</name>
    <name type="synonym">Aphelenchoides xylophilus</name>
    <dbReference type="NCBI Taxonomy" id="6326"/>
    <lineage>
        <taxon>Eukaryota</taxon>
        <taxon>Metazoa</taxon>
        <taxon>Ecdysozoa</taxon>
        <taxon>Nematoda</taxon>
        <taxon>Chromadorea</taxon>
        <taxon>Rhabditida</taxon>
        <taxon>Tylenchina</taxon>
        <taxon>Tylenchomorpha</taxon>
        <taxon>Aphelenchoidea</taxon>
        <taxon>Aphelenchoididae</taxon>
        <taxon>Bursaphelenchus</taxon>
    </lineage>
</organism>
<evidence type="ECO:0000313" key="10">
    <source>
        <dbReference type="Proteomes" id="UP000095284"/>
    </source>
</evidence>
<evidence type="ECO:0000256" key="4">
    <source>
        <dbReference type="PROSITE-ProRule" id="PRU00221"/>
    </source>
</evidence>
<feature type="repeat" description="WD" evidence="4">
    <location>
        <begin position="277"/>
        <end position="318"/>
    </location>
</feature>
<dbReference type="SMART" id="SM00320">
    <property type="entry name" value="WD40"/>
    <property type="match status" value="7"/>
</dbReference>
<dbReference type="PROSITE" id="PS50082">
    <property type="entry name" value="WD_REPEATS_2"/>
    <property type="match status" value="3"/>
</dbReference>
<dbReference type="Proteomes" id="UP000095284">
    <property type="component" value="Unplaced"/>
</dbReference>
<dbReference type="InterPro" id="IPR020472">
    <property type="entry name" value="WD40_PAC1"/>
</dbReference>
<dbReference type="InterPro" id="IPR013923">
    <property type="entry name" value="Autophagy-rel_prot_16_dom"/>
</dbReference>
<dbReference type="Proteomes" id="UP000659654">
    <property type="component" value="Unassembled WGS sequence"/>
</dbReference>
<dbReference type="CDD" id="cd00200">
    <property type="entry name" value="WD40"/>
    <property type="match status" value="1"/>
</dbReference>
<evidence type="ECO:0000313" key="9">
    <source>
        <dbReference type="EMBL" id="CAG9115192.1"/>
    </source>
</evidence>
<dbReference type="AlphaFoldDB" id="A0A1I7RI31"/>
<evidence type="ECO:0000256" key="1">
    <source>
        <dbReference type="ARBA" id="ARBA00009271"/>
    </source>
</evidence>
<evidence type="ECO:0000256" key="3">
    <source>
        <dbReference type="ARBA" id="ARBA00022737"/>
    </source>
</evidence>
<dbReference type="SUPFAM" id="SSF50978">
    <property type="entry name" value="WD40 repeat-like"/>
    <property type="match status" value="1"/>
</dbReference>
<comment type="similarity">
    <text evidence="1">Belongs to the WD repeat ATG16 family.</text>
</comment>
<keyword evidence="5" id="KW-0175">Coiled coil</keyword>
<dbReference type="PANTHER" id="PTHR19878">
    <property type="entry name" value="AUTOPHAGY PROTEIN 16-LIKE"/>
    <property type="match status" value="1"/>
</dbReference>
<evidence type="ECO:0000256" key="2">
    <source>
        <dbReference type="ARBA" id="ARBA00022574"/>
    </source>
</evidence>
<dbReference type="GO" id="GO:0043495">
    <property type="term" value="F:protein-membrane adaptor activity"/>
    <property type="evidence" value="ECO:0007669"/>
    <property type="project" value="TreeGrafter"/>
</dbReference>
<dbReference type="InterPro" id="IPR036322">
    <property type="entry name" value="WD40_repeat_dom_sf"/>
</dbReference>
<dbReference type="GO" id="GO:0034045">
    <property type="term" value="C:phagophore assembly site membrane"/>
    <property type="evidence" value="ECO:0007669"/>
    <property type="project" value="TreeGrafter"/>
</dbReference>
<evidence type="ECO:0000313" key="12">
    <source>
        <dbReference type="WBParaSite" id="BXY_0036000.1"/>
    </source>
</evidence>
<name>A0A1I7RI31_BURXY</name>
<dbReference type="Proteomes" id="UP000582659">
    <property type="component" value="Unassembled WGS sequence"/>
</dbReference>
<dbReference type="Pfam" id="PF08614">
    <property type="entry name" value="ATG16"/>
    <property type="match status" value="1"/>
</dbReference>
<reference evidence="9" key="2">
    <citation type="submission" date="2020-08" db="EMBL/GenBank/DDBJ databases">
        <authorList>
            <person name="Kikuchi T."/>
        </authorList>
    </citation>
    <scope>NUCLEOTIDE SEQUENCE</scope>
    <source>
        <strain evidence="8">Ka4C1</strain>
    </source>
</reference>
<gene>
    <name evidence="8" type="ORF">BXYJ_LOCUS8780</name>
</gene>
<feature type="coiled-coil region" evidence="5">
    <location>
        <begin position="70"/>
        <end position="181"/>
    </location>
</feature>
<dbReference type="eggNOG" id="KOG0288">
    <property type="taxonomic scope" value="Eukaryota"/>
</dbReference>
<feature type="domain" description="Autophagy-related protein 16" evidence="7">
    <location>
        <begin position="57"/>
        <end position="173"/>
    </location>
</feature>
<evidence type="ECO:0000313" key="8">
    <source>
        <dbReference type="EMBL" id="CAD5225908.1"/>
    </source>
</evidence>
<dbReference type="GO" id="GO:0034274">
    <property type="term" value="C:Atg12-Atg5-Atg16 complex"/>
    <property type="evidence" value="ECO:0007669"/>
    <property type="project" value="TreeGrafter"/>
</dbReference>
<evidence type="ECO:0000313" key="11">
    <source>
        <dbReference type="Proteomes" id="UP000659654"/>
    </source>
</evidence>
<protein>
    <submittedName>
        <fullName evidence="8">(pine wood nematode) hypothetical protein</fullName>
    </submittedName>
</protein>
<dbReference type="PRINTS" id="PR00320">
    <property type="entry name" value="GPROTEINBRPT"/>
</dbReference>
<dbReference type="EMBL" id="CAJFDI010000004">
    <property type="protein sequence ID" value="CAD5225908.1"/>
    <property type="molecule type" value="Genomic_DNA"/>
</dbReference>